<dbReference type="Pfam" id="PF00712">
    <property type="entry name" value="DNA_pol3_beta"/>
    <property type="match status" value="1"/>
</dbReference>
<dbReference type="Gene3D" id="3.70.10.10">
    <property type="match status" value="1"/>
</dbReference>
<dbReference type="InterPro" id="IPR022635">
    <property type="entry name" value="DNA_polIII_beta_C"/>
</dbReference>
<reference evidence="13 15" key="1">
    <citation type="submission" date="2020-06" db="EMBL/GenBank/DDBJ databases">
        <title>Anoxygenic phototrophic Chloroflexota member uses a Type I reaction center.</title>
        <authorList>
            <person name="Tsuji J.M."/>
            <person name="Shaw N.A."/>
            <person name="Nagashima S."/>
            <person name="Venkiteswaran J."/>
            <person name="Schiff S.L."/>
            <person name="Hanada S."/>
            <person name="Tank M."/>
            <person name="Neufeld J.D."/>
        </authorList>
    </citation>
    <scope>NUCLEOTIDE SEQUENCE [LARGE SCALE GENOMIC DNA]</scope>
    <source>
        <strain evidence="13">L227-S17</strain>
    </source>
</reference>
<comment type="subunit">
    <text evidence="9">Forms a ring-shaped head-to-tail homodimer around DNA.</text>
</comment>
<evidence type="ECO:0000259" key="10">
    <source>
        <dbReference type="Pfam" id="PF00712"/>
    </source>
</evidence>
<evidence type="ECO:0000313" key="15">
    <source>
        <dbReference type="Proteomes" id="UP000521676"/>
    </source>
</evidence>
<keyword evidence="8" id="KW-0238">DNA-binding</keyword>
<dbReference type="PIRSF" id="PIRSF000804">
    <property type="entry name" value="DNA_pol_III_b"/>
    <property type="match status" value="1"/>
</dbReference>
<evidence type="ECO:0000259" key="12">
    <source>
        <dbReference type="Pfam" id="PF02768"/>
    </source>
</evidence>
<feature type="domain" description="DNA polymerase III beta sliding clamp central" evidence="11">
    <location>
        <begin position="135"/>
        <end position="251"/>
    </location>
</feature>
<keyword evidence="5 9" id="KW-0548">Nucleotidyltransferase</keyword>
<evidence type="ECO:0000256" key="6">
    <source>
        <dbReference type="ARBA" id="ARBA00022705"/>
    </source>
</evidence>
<dbReference type="InterPro" id="IPR022637">
    <property type="entry name" value="DNA_polIII_beta_cen"/>
</dbReference>
<evidence type="ECO:0000256" key="8">
    <source>
        <dbReference type="ARBA" id="ARBA00023125"/>
    </source>
</evidence>
<keyword evidence="16" id="KW-1185">Reference proteome</keyword>
<evidence type="ECO:0000313" key="14">
    <source>
        <dbReference type="EMBL" id="WJW66836.1"/>
    </source>
</evidence>
<dbReference type="RefSeq" id="WP_341468729.1">
    <property type="nucleotide sequence ID" value="NZ_CP128399.1"/>
</dbReference>
<dbReference type="GO" id="GO:0003677">
    <property type="term" value="F:DNA binding"/>
    <property type="evidence" value="ECO:0007669"/>
    <property type="project" value="UniProtKB-UniRule"/>
</dbReference>
<dbReference type="AlphaFoldDB" id="A0A8T7M2V3"/>
<dbReference type="EMBL" id="CP128399">
    <property type="protein sequence ID" value="WJW66836.1"/>
    <property type="molecule type" value="Genomic_DNA"/>
</dbReference>
<keyword evidence="3 9" id="KW-0963">Cytoplasm</keyword>
<proteinExistence type="inferred from homology"/>
<dbReference type="CDD" id="cd00140">
    <property type="entry name" value="beta_clamp"/>
    <property type="match status" value="1"/>
</dbReference>
<evidence type="ECO:0000256" key="5">
    <source>
        <dbReference type="ARBA" id="ARBA00022695"/>
    </source>
</evidence>
<keyword evidence="4 9" id="KW-0808">Transferase</keyword>
<evidence type="ECO:0000256" key="9">
    <source>
        <dbReference type="PIRNR" id="PIRNR000804"/>
    </source>
</evidence>
<evidence type="ECO:0000256" key="1">
    <source>
        <dbReference type="ARBA" id="ARBA00004496"/>
    </source>
</evidence>
<evidence type="ECO:0000256" key="3">
    <source>
        <dbReference type="ARBA" id="ARBA00022490"/>
    </source>
</evidence>
<evidence type="ECO:0000256" key="7">
    <source>
        <dbReference type="ARBA" id="ARBA00022932"/>
    </source>
</evidence>
<evidence type="ECO:0000313" key="13">
    <source>
        <dbReference type="EMBL" id="NWJ44955.1"/>
    </source>
</evidence>
<evidence type="ECO:0000313" key="16">
    <source>
        <dbReference type="Proteomes" id="UP001431572"/>
    </source>
</evidence>
<accession>A0A8T7M2V3</accession>
<evidence type="ECO:0000256" key="2">
    <source>
        <dbReference type="ARBA" id="ARBA00010752"/>
    </source>
</evidence>
<dbReference type="InterPro" id="IPR022634">
    <property type="entry name" value="DNA_polIII_beta_N"/>
</dbReference>
<dbReference type="Proteomes" id="UP001431572">
    <property type="component" value="Chromosome 1"/>
</dbReference>
<dbReference type="GO" id="GO:0006271">
    <property type="term" value="P:DNA strand elongation involved in DNA replication"/>
    <property type="evidence" value="ECO:0007669"/>
    <property type="project" value="TreeGrafter"/>
</dbReference>
<gene>
    <name evidence="13" type="primary">dnaN</name>
    <name evidence="13" type="ORF">HXX08_03665</name>
    <name evidence="14" type="ORF">OZ401_000081</name>
</gene>
<dbReference type="SUPFAM" id="SSF55979">
    <property type="entry name" value="DNA clamp"/>
    <property type="match status" value="3"/>
</dbReference>
<comment type="subcellular location">
    <subcellularLocation>
        <location evidence="1 9">Cytoplasm</location>
    </subcellularLocation>
</comment>
<dbReference type="GO" id="GO:0008408">
    <property type="term" value="F:3'-5' exonuclease activity"/>
    <property type="evidence" value="ECO:0007669"/>
    <property type="project" value="InterPro"/>
</dbReference>
<name>A0A8T7M2V3_9CHLR</name>
<dbReference type="Proteomes" id="UP000521676">
    <property type="component" value="Unassembled WGS sequence"/>
</dbReference>
<sequence length="384" mass="41144">MKVSCLQEQLSKGLSVVGRAVSTKTTLPVLNHILIATETTDDGGRLKLAATNLEISITYWVSARVDEPGEITIPARLLSDFVSSLGNEQVHMSLDEQTLSLNVRSARYEANIKGIPAEDFPTLPNVTNPGNSAEIASNVFREAVSQVAFAASTDETRPVLTGLYASFNGDKVTMAAADSFRLAVKEASLLSSVSNNFSIILPARAMLELSRIVSDDDSPIEISVTANRSQALFKAQGIDFTSSLIEGSFPNFQHIIPKRFDTRTLISTADLLKAVKVSSLFARDSGGNIIRMAVTPGEDITPGSVMLTANAAEVGDNRNELEATVEGQPAQIAFNAKYLTDVLGAINTAQVAIELQSPSNPGVIKPVGKEDYTHVIMPMHLANR</sequence>
<dbReference type="PANTHER" id="PTHR30478:SF0">
    <property type="entry name" value="BETA SLIDING CLAMP"/>
    <property type="match status" value="1"/>
</dbReference>
<dbReference type="Pfam" id="PF02767">
    <property type="entry name" value="DNA_pol3_beta_2"/>
    <property type="match status" value="1"/>
</dbReference>
<dbReference type="InterPro" id="IPR001001">
    <property type="entry name" value="DNA_polIII_beta"/>
</dbReference>
<keyword evidence="7 9" id="KW-0239">DNA-directed DNA polymerase</keyword>
<dbReference type="GO" id="GO:0005737">
    <property type="term" value="C:cytoplasm"/>
    <property type="evidence" value="ECO:0007669"/>
    <property type="project" value="UniProtKB-SubCell"/>
</dbReference>
<dbReference type="InterPro" id="IPR046938">
    <property type="entry name" value="DNA_clamp_sf"/>
</dbReference>
<dbReference type="GO" id="GO:0009360">
    <property type="term" value="C:DNA polymerase III complex"/>
    <property type="evidence" value="ECO:0007669"/>
    <property type="project" value="InterPro"/>
</dbReference>
<feature type="domain" description="DNA polymerase III beta sliding clamp N-terminal" evidence="10">
    <location>
        <begin position="1"/>
        <end position="124"/>
    </location>
</feature>
<dbReference type="PANTHER" id="PTHR30478">
    <property type="entry name" value="DNA POLYMERASE III SUBUNIT BETA"/>
    <property type="match status" value="1"/>
</dbReference>
<keyword evidence="6 9" id="KW-0235">DNA replication</keyword>
<dbReference type="NCBIfam" id="TIGR00663">
    <property type="entry name" value="dnan"/>
    <property type="match status" value="1"/>
</dbReference>
<organism evidence="13 15">
    <name type="scientific">Candidatus Chlorohelix allophototropha</name>
    <dbReference type="NCBI Taxonomy" id="3003348"/>
    <lineage>
        <taxon>Bacteria</taxon>
        <taxon>Bacillati</taxon>
        <taxon>Chloroflexota</taxon>
        <taxon>Chloroflexia</taxon>
        <taxon>Candidatus Chloroheliales</taxon>
        <taxon>Candidatus Chloroheliaceae</taxon>
        <taxon>Candidatus Chlorohelix</taxon>
    </lineage>
</organism>
<evidence type="ECO:0000256" key="4">
    <source>
        <dbReference type="ARBA" id="ARBA00022679"/>
    </source>
</evidence>
<feature type="domain" description="DNA polymerase III beta sliding clamp C-terminal" evidence="12">
    <location>
        <begin position="254"/>
        <end position="379"/>
    </location>
</feature>
<comment type="function">
    <text evidence="9">Confers DNA tethering and processivity to DNA polymerases and other proteins. Acts as a clamp, forming a ring around DNA (a reaction catalyzed by the clamp-loading complex) which diffuses in an ATP-independent manner freely and bidirectionally along dsDNA. Initially characterized for its ability to contact the catalytic subunit of DNA polymerase III (Pol III), a complex, multichain enzyme responsible for most of the replicative synthesis in bacteria; Pol III exhibits 3'-5' exonuclease proofreading activity. The beta chain is required for initiation of replication as well as for processivity of DNA replication.</text>
</comment>
<dbReference type="Gene3D" id="3.10.150.10">
    <property type="entry name" value="DNA Polymerase III, subunit A, domain 2"/>
    <property type="match status" value="1"/>
</dbReference>
<dbReference type="EMBL" id="JACATZ010000001">
    <property type="protein sequence ID" value="NWJ44955.1"/>
    <property type="molecule type" value="Genomic_DNA"/>
</dbReference>
<protein>
    <recommendedName>
        <fullName evidence="9">Beta sliding clamp</fullName>
    </recommendedName>
</protein>
<reference evidence="14" key="2">
    <citation type="journal article" date="2024" name="Nature">
        <title>Anoxygenic phototroph of the Chloroflexota uses a type I reaction centre.</title>
        <authorList>
            <person name="Tsuji J.M."/>
            <person name="Shaw N.A."/>
            <person name="Nagashima S."/>
            <person name="Venkiteswaran J.J."/>
            <person name="Schiff S.L."/>
            <person name="Watanabe T."/>
            <person name="Fukui M."/>
            <person name="Hanada S."/>
            <person name="Tank M."/>
            <person name="Neufeld J.D."/>
        </authorList>
    </citation>
    <scope>NUCLEOTIDE SEQUENCE</scope>
    <source>
        <strain evidence="14">L227-S17</strain>
    </source>
</reference>
<dbReference type="SMART" id="SM00480">
    <property type="entry name" value="POL3Bc"/>
    <property type="match status" value="1"/>
</dbReference>
<evidence type="ECO:0000259" key="11">
    <source>
        <dbReference type="Pfam" id="PF02767"/>
    </source>
</evidence>
<dbReference type="Pfam" id="PF02768">
    <property type="entry name" value="DNA_pol3_beta_3"/>
    <property type="match status" value="1"/>
</dbReference>
<dbReference type="GO" id="GO:0003887">
    <property type="term" value="F:DNA-directed DNA polymerase activity"/>
    <property type="evidence" value="ECO:0007669"/>
    <property type="project" value="UniProtKB-UniRule"/>
</dbReference>
<comment type="similarity">
    <text evidence="2 9">Belongs to the beta sliding clamp family.</text>
</comment>